<dbReference type="InterPro" id="IPR027477">
    <property type="entry name" value="Succ_DH/fumarate_Rdtase_cat_sf"/>
</dbReference>
<dbReference type="SUPFAM" id="SSF51905">
    <property type="entry name" value="FAD/NAD(P)-binding domain"/>
    <property type="match status" value="1"/>
</dbReference>
<evidence type="ECO:0000256" key="1">
    <source>
        <dbReference type="ARBA" id="ARBA00022630"/>
    </source>
</evidence>
<evidence type="ECO:0000256" key="2">
    <source>
        <dbReference type="ARBA" id="ARBA00023002"/>
    </source>
</evidence>
<dbReference type="GO" id="GO:0005886">
    <property type="term" value="C:plasma membrane"/>
    <property type="evidence" value="ECO:0007669"/>
    <property type="project" value="TreeGrafter"/>
</dbReference>
<evidence type="ECO:0000313" key="5">
    <source>
        <dbReference type="Proteomes" id="UP000665020"/>
    </source>
</evidence>
<dbReference type="GO" id="GO:0009055">
    <property type="term" value="F:electron transfer activity"/>
    <property type="evidence" value="ECO:0007669"/>
    <property type="project" value="TreeGrafter"/>
</dbReference>
<dbReference type="GO" id="GO:0000104">
    <property type="term" value="F:succinate dehydrogenase activity"/>
    <property type="evidence" value="ECO:0007669"/>
    <property type="project" value="TreeGrafter"/>
</dbReference>
<organism evidence="4 5">
    <name type="scientific">Iocasia fonsfrigidae</name>
    <dbReference type="NCBI Taxonomy" id="2682810"/>
    <lineage>
        <taxon>Bacteria</taxon>
        <taxon>Bacillati</taxon>
        <taxon>Bacillota</taxon>
        <taxon>Clostridia</taxon>
        <taxon>Halanaerobiales</taxon>
        <taxon>Halanaerobiaceae</taxon>
        <taxon>Iocasia</taxon>
    </lineage>
</organism>
<dbReference type="Pfam" id="PF00890">
    <property type="entry name" value="FAD_binding_2"/>
    <property type="match status" value="1"/>
</dbReference>
<keyword evidence="5" id="KW-1185">Reference proteome</keyword>
<proteinExistence type="predicted"/>
<reference evidence="4" key="1">
    <citation type="submission" date="2019-12" db="EMBL/GenBank/DDBJ databases">
        <authorList>
            <person name="zhang j."/>
            <person name="sun C.M."/>
        </authorList>
    </citation>
    <scope>NUCLEOTIDE SEQUENCE</scope>
    <source>
        <strain evidence="4">NS-1</strain>
    </source>
</reference>
<dbReference type="Gene3D" id="3.50.50.60">
    <property type="entry name" value="FAD/NAD(P)-binding domain"/>
    <property type="match status" value="2"/>
</dbReference>
<dbReference type="InterPro" id="IPR003953">
    <property type="entry name" value="FAD-dep_OxRdtase_2_FAD-bd"/>
</dbReference>
<dbReference type="GO" id="GO:0050660">
    <property type="term" value="F:flavin adenine dinucleotide binding"/>
    <property type="evidence" value="ECO:0007669"/>
    <property type="project" value="TreeGrafter"/>
</dbReference>
<dbReference type="InterPro" id="IPR036188">
    <property type="entry name" value="FAD/NAD-bd_sf"/>
</dbReference>
<keyword evidence="2" id="KW-0560">Oxidoreductase</keyword>
<dbReference type="AlphaFoldDB" id="A0A8A7KCK8"/>
<dbReference type="PANTHER" id="PTHR11632:SF51">
    <property type="entry name" value="SUCCINATE DEHYDROGENASE [UBIQUINONE] FLAVOPROTEIN SUBUNIT, MITOCHONDRIAL"/>
    <property type="match status" value="1"/>
</dbReference>
<accession>A0A8A7KCK8</accession>
<keyword evidence="1" id="KW-0285">Flavoprotein</keyword>
<dbReference type="EMBL" id="CP046640">
    <property type="protein sequence ID" value="QTL97338.1"/>
    <property type="molecule type" value="Genomic_DNA"/>
</dbReference>
<dbReference type="InterPro" id="IPR030664">
    <property type="entry name" value="SdhA/FrdA/AprA"/>
</dbReference>
<name>A0A8A7KCK8_9FIRM</name>
<gene>
    <name evidence="4" type="ORF">GM661_04725</name>
</gene>
<feature type="domain" description="FAD-dependent oxidoreductase 2 FAD-binding" evidence="3">
    <location>
        <begin position="21"/>
        <end position="454"/>
    </location>
</feature>
<dbReference type="GO" id="GO:0009061">
    <property type="term" value="P:anaerobic respiration"/>
    <property type="evidence" value="ECO:0007669"/>
    <property type="project" value="TreeGrafter"/>
</dbReference>
<dbReference type="GO" id="GO:0033765">
    <property type="term" value="F:steroid dehydrogenase activity, acting on the CH-CH group of donors"/>
    <property type="evidence" value="ECO:0007669"/>
    <property type="project" value="UniProtKB-ARBA"/>
</dbReference>
<evidence type="ECO:0000259" key="3">
    <source>
        <dbReference type="Pfam" id="PF00890"/>
    </source>
</evidence>
<dbReference type="KEGG" id="ifn:GM661_04725"/>
<dbReference type="Proteomes" id="UP000665020">
    <property type="component" value="Chromosome"/>
</dbReference>
<protein>
    <submittedName>
        <fullName evidence="4">FAD-binding protein</fullName>
    </submittedName>
</protein>
<evidence type="ECO:0000313" key="4">
    <source>
        <dbReference type="EMBL" id="QTL97338.1"/>
    </source>
</evidence>
<dbReference type="PANTHER" id="PTHR11632">
    <property type="entry name" value="SUCCINATE DEHYDROGENASE 2 FLAVOPROTEIN SUBUNIT"/>
    <property type="match status" value="1"/>
</dbReference>
<dbReference type="RefSeq" id="WP_230868968.1">
    <property type="nucleotide sequence ID" value="NZ_CP046640.1"/>
</dbReference>
<sequence>MKRDVIEIEGFKVEVFSLNTAIVGSGAAGFNAADRLFNYGQKDIAIITEGLKMGTSRNTGSDKQTYYKLTLAGNENDSVYEMARTLFNGGSMDGDLALVEAALSAQSFYHLVDIGVPFPHNRFGEFLGYKTDHDPRQRASSAGPLTSKFMTEKLEEQVRQKGIRIFDGYQVIGILTAKPEAHEKRAIGLLALNINKLADQDHRYVLFNCTNIVYATGGPAGIYASSVYPESQTGASGLAFEAGVMGKNLTESQYGIASVKFRWNLSGTYQQVLPRYISVEQDGSDEKEFLNSYFDDPGKMLDAVFLKGYQWPFDPKKIKNYASSIVDILVYNETVLKGRKVYLDFRHNPGWASRDGELDFSLLGKEAYQYLENSAALFGRPIDRLAQMNQPAVDLYQENGIDLRDEYLEIAVSAQHNNGGLSANIWWESNVKHFFPVGEVNGSHGVYRPGGTALNAGQVGSTRAAQYIAARYQEEPLNKQQFISLVGEQVMNKISLGEAFSANTSGSGNVLEIRQEIGERMSSKGAHIRSARKAAEGALEAKKQLQSLVEATELAGIYELPLAFQNHDLLITQYVYLSAINDYIEKGGKSRGSYLVYDPEGELPLTGLAETFRFSISAGLLTDKIQRVLYNNGQCRFKWGEVKAIPQEDSWFENVWNKYMKQEIFKTEK</sequence>
<dbReference type="Gene3D" id="3.90.700.10">
    <property type="entry name" value="Succinate dehydrogenase/fumarate reductase flavoprotein, catalytic domain"/>
    <property type="match status" value="1"/>
</dbReference>